<gene>
    <name evidence="3" type="ORF">SAMN04487990_1279</name>
</gene>
<evidence type="ECO:0000259" key="2">
    <source>
        <dbReference type="Pfam" id="PF13568"/>
    </source>
</evidence>
<dbReference type="Pfam" id="PF13568">
    <property type="entry name" value="OMP_b-brl_2"/>
    <property type="match status" value="1"/>
</dbReference>
<keyword evidence="4" id="KW-1185">Reference proteome</keyword>
<sequence length="194" mass="21269">MKKLMTTALFLVAITSVFAQKQGGFGLKGGVNYNANGDYYDSATNTYESPESVIGYHLGVFAKIGDQLYFRPELMYSKTESEYTSGNFELQKLDAPLLVGLNITGPLQVFAGPSLQYIIDSDFENATIGSFKDDFTVGLNLGIGLSFDKIGIDLRYERGFNDNEASVINDNITIDSSRLDARADQLILSLSILL</sequence>
<dbReference type="InterPro" id="IPR011250">
    <property type="entry name" value="OMP/PagP_B-barrel"/>
</dbReference>
<evidence type="ECO:0000256" key="1">
    <source>
        <dbReference type="SAM" id="SignalP"/>
    </source>
</evidence>
<feature type="domain" description="Outer membrane protein beta-barrel" evidence="2">
    <location>
        <begin position="18"/>
        <end position="162"/>
    </location>
</feature>
<dbReference type="AlphaFoldDB" id="A0A1H4D9J5"/>
<dbReference type="EMBL" id="FNQK01000027">
    <property type="protein sequence ID" value="SEA69435.1"/>
    <property type="molecule type" value="Genomic_DNA"/>
</dbReference>
<organism evidence="3 4">
    <name type="scientific">Bizionia paragorgiae</name>
    <dbReference type="NCBI Taxonomy" id="283786"/>
    <lineage>
        <taxon>Bacteria</taxon>
        <taxon>Pseudomonadati</taxon>
        <taxon>Bacteroidota</taxon>
        <taxon>Flavobacteriia</taxon>
        <taxon>Flavobacteriales</taxon>
        <taxon>Flavobacteriaceae</taxon>
        <taxon>Bizionia</taxon>
    </lineage>
</organism>
<feature type="chain" id="PRO_5011433652" evidence="1">
    <location>
        <begin position="20"/>
        <end position="194"/>
    </location>
</feature>
<dbReference type="OrthoDB" id="1431594at2"/>
<name>A0A1H4D9J5_BIZPA</name>
<dbReference type="RefSeq" id="WP_092136633.1">
    <property type="nucleotide sequence ID" value="NZ_FNQK01000027.1"/>
</dbReference>
<proteinExistence type="predicted"/>
<accession>A0A1H4D9J5</accession>
<keyword evidence="1" id="KW-0732">Signal</keyword>
<evidence type="ECO:0000313" key="3">
    <source>
        <dbReference type="EMBL" id="SEA69435.1"/>
    </source>
</evidence>
<dbReference type="SUPFAM" id="SSF56925">
    <property type="entry name" value="OMPA-like"/>
    <property type="match status" value="1"/>
</dbReference>
<dbReference type="STRING" id="283786.SAMN04487990_1279"/>
<dbReference type="Proteomes" id="UP000198846">
    <property type="component" value="Unassembled WGS sequence"/>
</dbReference>
<dbReference type="InterPro" id="IPR025665">
    <property type="entry name" value="Beta-barrel_OMP_2"/>
</dbReference>
<reference evidence="4" key="1">
    <citation type="submission" date="2016-10" db="EMBL/GenBank/DDBJ databases">
        <authorList>
            <person name="Varghese N."/>
            <person name="Submissions S."/>
        </authorList>
    </citation>
    <scope>NUCLEOTIDE SEQUENCE [LARGE SCALE GENOMIC DNA]</scope>
    <source>
        <strain evidence="4">DSM 23842</strain>
    </source>
</reference>
<evidence type="ECO:0000313" key="4">
    <source>
        <dbReference type="Proteomes" id="UP000198846"/>
    </source>
</evidence>
<feature type="signal peptide" evidence="1">
    <location>
        <begin position="1"/>
        <end position="19"/>
    </location>
</feature>
<protein>
    <submittedName>
        <fullName evidence="3">Outer membrane protein beta-barrel domain-containing protein</fullName>
    </submittedName>
</protein>